<evidence type="ECO:0000313" key="3">
    <source>
        <dbReference type="Proteomes" id="UP000762676"/>
    </source>
</evidence>
<organism evidence="2 3">
    <name type="scientific">Elysia marginata</name>
    <dbReference type="NCBI Taxonomy" id="1093978"/>
    <lineage>
        <taxon>Eukaryota</taxon>
        <taxon>Metazoa</taxon>
        <taxon>Spiralia</taxon>
        <taxon>Lophotrochozoa</taxon>
        <taxon>Mollusca</taxon>
        <taxon>Gastropoda</taxon>
        <taxon>Heterobranchia</taxon>
        <taxon>Euthyneura</taxon>
        <taxon>Panpulmonata</taxon>
        <taxon>Sacoglossa</taxon>
        <taxon>Placobranchoidea</taxon>
        <taxon>Plakobranchidae</taxon>
        <taxon>Elysia</taxon>
    </lineage>
</organism>
<name>A0AAV4EJH8_9GAST</name>
<comment type="caution">
    <text evidence="2">The sequence shown here is derived from an EMBL/GenBank/DDBJ whole genome shotgun (WGS) entry which is preliminary data.</text>
</comment>
<reference evidence="2 3" key="1">
    <citation type="journal article" date="2021" name="Elife">
        <title>Chloroplast acquisition without the gene transfer in kleptoplastic sea slugs, Plakobranchus ocellatus.</title>
        <authorList>
            <person name="Maeda T."/>
            <person name="Takahashi S."/>
            <person name="Yoshida T."/>
            <person name="Shimamura S."/>
            <person name="Takaki Y."/>
            <person name="Nagai Y."/>
            <person name="Toyoda A."/>
            <person name="Suzuki Y."/>
            <person name="Arimoto A."/>
            <person name="Ishii H."/>
            <person name="Satoh N."/>
            <person name="Nishiyama T."/>
            <person name="Hasebe M."/>
            <person name="Maruyama T."/>
            <person name="Minagawa J."/>
            <person name="Obokata J."/>
            <person name="Shigenobu S."/>
        </authorList>
    </citation>
    <scope>NUCLEOTIDE SEQUENCE [LARGE SCALE GENOMIC DNA]</scope>
</reference>
<sequence>MLLLVTVVMEQEKVDALIRYDSDDDGGSHTDDDSGSDTDDDNGSDTGGDAGNDTDDDGGDDSGPPLDRFSLCVSAKELKTKLIHFSNQIYETTRTKRSAIRSEDPAPAAVHLPIGSAQIIEPVCERPKDWRTLTANNRGISLDGCRSHNCNHQ</sequence>
<keyword evidence="3" id="KW-1185">Reference proteome</keyword>
<feature type="compositionally biased region" description="Basic and acidic residues" evidence="1">
    <location>
        <begin position="19"/>
        <end position="32"/>
    </location>
</feature>
<gene>
    <name evidence="2" type="ORF">ElyMa_000088000</name>
</gene>
<feature type="region of interest" description="Disordered" evidence="1">
    <location>
        <begin position="19"/>
        <end position="68"/>
    </location>
</feature>
<proteinExistence type="predicted"/>
<dbReference type="AlphaFoldDB" id="A0AAV4EJH8"/>
<protein>
    <submittedName>
        <fullName evidence="2">Uncharacterized protein</fullName>
    </submittedName>
</protein>
<dbReference type="Proteomes" id="UP000762676">
    <property type="component" value="Unassembled WGS sequence"/>
</dbReference>
<feature type="compositionally biased region" description="Acidic residues" evidence="1">
    <location>
        <begin position="33"/>
        <end position="43"/>
    </location>
</feature>
<dbReference type="EMBL" id="BMAT01000152">
    <property type="protein sequence ID" value="GFR60765.1"/>
    <property type="molecule type" value="Genomic_DNA"/>
</dbReference>
<evidence type="ECO:0000256" key="1">
    <source>
        <dbReference type="SAM" id="MobiDB-lite"/>
    </source>
</evidence>
<evidence type="ECO:0000313" key="2">
    <source>
        <dbReference type="EMBL" id="GFR60765.1"/>
    </source>
</evidence>
<accession>A0AAV4EJH8</accession>